<feature type="active site" description="Proton acceptor" evidence="4">
    <location>
        <position position="356"/>
    </location>
</feature>
<evidence type="ECO:0000256" key="4">
    <source>
        <dbReference type="PIRSR" id="PIRSR001112-1"/>
    </source>
</evidence>
<feature type="active site" description="Nucleophile" evidence="4">
    <location>
        <position position="179"/>
    </location>
</feature>
<gene>
    <name evidence="6" type="ORF">AVDCRST_MAG02-930</name>
</gene>
<dbReference type="AlphaFoldDB" id="A0A6J4R0J8"/>
<dbReference type="PIRSF" id="PIRSF001112">
    <property type="entry name" value="Epoxide_hydrolase"/>
    <property type="match status" value="1"/>
</dbReference>
<dbReference type="EMBL" id="CADCVH010000032">
    <property type="protein sequence ID" value="CAA9452054.1"/>
    <property type="molecule type" value="Genomic_DNA"/>
</dbReference>
<name>A0A6J4R0J8_9ACTN</name>
<keyword evidence="3 6" id="KW-0378">Hydrolase</keyword>
<evidence type="ECO:0000313" key="6">
    <source>
        <dbReference type="EMBL" id="CAA9452054.1"/>
    </source>
</evidence>
<dbReference type="InterPro" id="IPR029058">
    <property type="entry name" value="AB_hydrolase_fold"/>
</dbReference>
<dbReference type="GO" id="GO:0097176">
    <property type="term" value="P:epoxide metabolic process"/>
    <property type="evidence" value="ECO:0007669"/>
    <property type="project" value="TreeGrafter"/>
</dbReference>
<dbReference type="InterPro" id="IPR016292">
    <property type="entry name" value="Epoxide_hydrolase"/>
</dbReference>
<reference evidence="6" key="1">
    <citation type="submission" date="2020-02" db="EMBL/GenBank/DDBJ databases">
        <authorList>
            <person name="Meier V. D."/>
        </authorList>
    </citation>
    <scope>NUCLEOTIDE SEQUENCE</scope>
    <source>
        <strain evidence="6">AVDCRST_MAG02</strain>
    </source>
</reference>
<dbReference type="PANTHER" id="PTHR21661">
    <property type="entry name" value="EPOXIDE HYDROLASE 1-RELATED"/>
    <property type="match status" value="1"/>
</dbReference>
<dbReference type="InterPro" id="IPR010497">
    <property type="entry name" value="Epoxide_hydro_N"/>
</dbReference>
<feature type="active site" description="Proton donor" evidence="4">
    <location>
        <position position="306"/>
    </location>
</feature>
<dbReference type="GO" id="GO:0033961">
    <property type="term" value="F:cis-stilbene-oxide hydrolase activity"/>
    <property type="evidence" value="ECO:0007669"/>
    <property type="project" value="UniProtKB-EC"/>
</dbReference>
<dbReference type="Pfam" id="PF06441">
    <property type="entry name" value="EHN"/>
    <property type="match status" value="1"/>
</dbReference>
<organism evidence="6">
    <name type="scientific">uncultured Rubrobacteraceae bacterium</name>
    <dbReference type="NCBI Taxonomy" id="349277"/>
    <lineage>
        <taxon>Bacteria</taxon>
        <taxon>Bacillati</taxon>
        <taxon>Actinomycetota</taxon>
        <taxon>Rubrobacteria</taxon>
        <taxon>Rubrobacterales</taxon>
        <taxon>Rubrobacteraceae</taxon>
        <taxon>environmental samples</taxon>
    </lineage>
</organism>
<keyword evidence="2" id="KW-0058">Aromatic hydrocarbons catabolism</keyword>
<dbReference type="InterPro" id="IPR000639">
    <property type="entry name" value="Epox_hydrolase-like"/>
</dbReference>
<comment type="similarity">
    <text evidence="1">Belongs to the peptidase S33 family.</text>
</comment>
<dbReference type="EC" id="3.3.2.9" evidence="6"/>
<sequence length="378" mass="43053">MSDLIEPFLIAVPQRELDDLKRRLAQARWPERETVDDWSQGAPLEKVRALCDYWRDRYDWRRCEATLNGWDQHRITLDGLGIHFLHVRSPEPDALPMIMTHGWPGSVIEFHKVIGPLTDPVAHGGDARDAFHLVLPSLPGYGFSDKPTAPGWGFGRIARAWVTLMDRLGYDRYVAQGGDWGADITAHLGTTRPPGLAAIHLNSLFFDTEREVRGDPKPDEREAIAKGKYFADWEYGYYKLQGTRPQTVGYGLADSPVLQAAWIYEKLQAWSDNPGDVEQILSLDEMLDNIMLYWLPNAGASSGRLYWKNGDDTALPIDLPVGVSQFAGAPEHAPRSWAERYYRNIIHWNELDRGGHFAAFEQPEPFVREIRDCFRSIR</sequence>
<dbReference type="SUPFAM" id="SSF53474">
    <property type="entry name" value="alpha/beta-Hydrolases"/>
    <property type="match status" value="1"/>
</dbReference>
<accession>A0A6J4R0J8</accession>
<feature type="domain" description="Epoxide hydrolase N-terminal" evidence="5">
    <location>
        <begin position="5"/>
        <end position="110"/>
    </location>
</feature>
<dbReference type="Gene3D" id="3.40.50.1820">
    <property type="entry name" value="alpha/beta hydrolase"/>
    <property type="match status" value="1"/>
</dbReference>
<proteinExistence type="inferred from homology"/>
<protein>
    <submittedName>
        <fullName evidence="6">Epoxide hydrolase</fullName>
        <ecNumber evidence="6">3.3.2.9</ecNumber>
    </submittedName>
</protein>
<evidence type="ECO:0000256" key="2">
    <source>
        <dbReference type="ARBA" id="ARBA00022797"/>
    </source>
</evidence>
<dbReference type="PANTHER" id="PTHR21661:SF35">
    <property type="entry name" value="EPOXIDE HYDROLASE"/>
    <property type="match status" value="1"/>
</dbReference>
<evidence type="ECO:0000259" key="5">
    <source>
        <dbReference type="Pfam" id="PF06441"/>
    </source>
</evidence>
<dbReference type="PRINTS" id="PR00412">
    <property type="entry name" value="EPOXHYDRLASE"/>
</dbReference>
<evidence type="ECO:0000256" key="1">
    <source>
        <dbReference type="ARBA" id="ARBA00010088"/>
    </source>
</evidence>
<evidence type="ECO:0000256" key="3">
    <source>
        <dbReference type="ARBA" id="ARBA00022801"/>
    </source>
</evidence>